<evidence type="ECO:0000259" key="4">
    <source>
        <dbReference type="Pfam" id="PF13403"/>
    </source>
</evidence>
<organism evidence="5 6">
    <name type="scientific">Profundibacterium mesophilum KAUST100406-0324</name>
    <dbReference type="NCBI Taxonomy" id="1037889"/>
    <lineage>
        <taxon>Bacteria</taxon>
        <taxon>Pseudomonadati</taxon>
        <taxon>Pseudomonadota</taxon>
        <taxon>Alphaproteobacteria</taxon>
        <taxon>Rhodobacterales</taxon>
        <taxon>Roseobacteraceae</taxon>
        <taxon>Profundibacterium</taxon>
    </lineage>
</organism>
<feature type="compositionally biased region" description="Basic and acidic residues" evidence="3">
    <location>
        <begin position="116"/>
        <end position="129"/>
    </location>
</feature>
<dbReference type="GO" id="GO:0005576">
    <property type="term" value="C:extracellular region"/>
    <property type="evidence" value="ECO:0007669"/>
    <property type="project" value="UniProtKB-SubCell"/>
</dbReference>
<dbReference type="GO" id="GO:0008889">
    <property type="term" value="F:glycerophosphodiester phosphodiesterase activity"/>
    <property type="evidence" value="ECO:0007669"/>
    <property type="project" value="UniProtKB-EC"/>
</dbReference>
<dbReference type="Pfam" id="PF00353">
    <property type="entry name" value="HemolysinCabind"/>
    <property type="match status" value="2"/>
</dbReference>
<keyword evidence="2" id="KW-0964">Secreted</keyword>
<sequence>MSYLIDWSNMSADGTSAVPGPGGEDVNVTVSTPQNSEGQEFRITSRPEWGGEALRADGGMSDITAAMSFDRPVSNISFELYDVDGHPCFDDRVSVVARNADGELVMPVFTSAGGHRIEGNSVESDRDAAEDGLSGAGEAGSVGVTIPGEIVSLEIVFAHGDSADRSGIIGISDMRFDDGGDGAAATAGDGIVEGSAGDDLIDLAYRGDPEGDRIDAGDAIFGRAGSDDDIVEAGAGNDTVAAGAGNDLLRGGAGDDLLRGEAGDDTIRGDAGESGSPATPAARESFEWDRAPDPDDGGAIDNGDAISGFSQDTGNATVTFSVLQSSGPAGASFQGSPQNVDGIDGGGEEVDALSSLSLTNSAPGARGVYALDFSTEARNVAFRINDIDNDGAAVVRAFDPSGAPIEVTLTGGAGVALTDEDGVSGAETARSLGGNEPDASPRHSVLVEIAGPVGRIEIEHEQFGEADSGINVTDVYFDAAPAAAAGGSDDTLIGGAGDDVLYGEDGRDSLSGDDGDDTLDGGAGDDTLVGGAGADRLTGGAGNDLLRGGDDADRFDGLNAGDTVLGGSGATPGTGVDYDQLDLSGSFGEGGFRLDNLRGDSDGNGFDGEVVYLGADGAETGRLTFENIENIIPCFTPGSLIATASGERLVEDLREGDRIITRDNGFQEIRWVGARRLGFRDLTRQPHLRPVLIRQGALGNGMPMRDMMVSPNHRVLVANDQTALYFEEREVLVAAKHLVNGSSITSVEALGACYIHFMFDHHEVVLSDGSWTESFQPGDYTLKGLGDAQRREIFALFPDLAETPALEGYRSARRTLKRHEAELLAR</sequence>
<proteinExistence type="predicted"/>
<dbReference type="InterPro" id="IPR006141">
    <property type="entry name" value="Intein_N"/>
</dbReference>
<evidence type="ECO:0000256" key="3">
    <source>
        <dbReference type="SAM" id="MobiDB-lite"/>
    </source>
</evidence>
<feature type="compositionally biased region" description="Polar residues" evidence="3">
    <location>
        <begin position="328"/>
        <end position="339"/>
    </location>
</feature>
<feature type="compositionally biased region" description="Basic and acidic residues" evidence="3">
    <location>
        <begin position="256"/>
        <end position="271"/>
    </location>
</feature>
<protein>
    <submittedName>
        <fullName evidence="5">Glycerophosphoryl diester phosphodiesterase</fullName>
        <ecNumber evidence="5">3.1.4.46</ecNumber>
    </submittedName>
</protein>
<dbReference type="InterPro" id="IPR011049">
    <property type="entry name" value="Serralysin-like_metalloprot_C"/>
</dbReference>
<evidence type="ECO:0000313" key="6">
    <source>
        <dbReference type="Proteomes" id="UP000698242"/>
    </source>
</evidence>
<keyword evidence="6" id="KW-1185">Reference proteome</keyword>
<feature type="region of interest" description="Disordered" evidence="3">
    <location>
        <begin position="255"/>
        <end position="311"/>
    </location>
</feature>
<dbReference type="Pfam" id="PF13403">
    <property type="entry name" value="Hint_2"/>
    <property type="match status" value="1"/>
</dbReference>
<dbReference type="Gene3D" id="2.150.10.10">
    <property type="entry name" value="Serralysin-like metalloprotease, C-terminal"/>
    <property type="match status" value="2"/>
</dbReference>
<dbReference type="EC" id="3.1.4.46" evidence="5"/>
<feature type="region of interest" description="Disordered" evidence="3">
    <location>
        <begin position="116"/>
        <end position="140"/>
    </location>
</feature>
<dbReference type="InterPro" id="IPR036844">
    <property type="entry name" value="Hint_dom_sf"/>
</dbReference>
<dbReference type="PROSITE" id="PS50817">
    <property type="entry name" value="INTEIN_N_TER"/>
    <property type="match status" value="1"/>
</dbReference>
<feature type="domain" description="Hedgehog/Intein (Hint)" evidence="4">
    <location>
        <begin position="633"/>
        <end position="779"/>
    </location>
</feature>
<feature type="region of interest" description="Disordered" evidence="3">
    <location>
        <begin position="328"/>
        <end position="347"/>
    </location>
</feature>
<reference evidence="5" key="1">
    <citation type="submission" date="2013-03" db="EMBL/GenBank/DDBJ databases">
        <title>Genome Sequence of the Profundibacterium mesophilum strain KAUST100406-0324T from Red Sea, a novel genus in the family Rhodobacteraceae.</title>
        <authorList>
            <person name="Essack M."/>
            <person name="Alam I."/>
            <person name="Lafi F."/>
            <person name="Alawi W."/>
            <person name="Kamanu F."/>
            <person name="Al-Suwailem A."/>
            <person name="Lee O.O."/>
            <person name="Xu Y."/>
            <person name="Bajic V."/>
            <person name="Qian P.-Y."/>
            <person name="Archer J."/>
        </authorList>
    </citation>
    <scope>NUCLEOTIDE SEQUENCE</scope>
    <source>
        <strain evidence="5">KAUST100406-0324</strain>
    </source>
</reference>
<dbReference type="InterPro" id="IPR028992">
    <property type="entry name" value="Hedgehog/Intein_dom"/>
</dbReference>
<feature type="compositionally biased region" description="Low complexity" evidence="3">
    <location>
        <begin position="297"/>
        <end position="306"/>
    </location>
</feature>
<dbReference type="GO" id="GO:0016539">
    <property type="term" value="P:intein-mediated protein splicing"/>
    <property type="evidence" value="ECO:0007669"/>
    <property type="project" value="InterPro"/>
</dbReference>
<dbReference type="RefSeq" id="WP_328809161.1">
    <property type="nucleotide sequence ID" value="NZ_APKE01000029.1"/>
</dbReference>
<keyword evidence="5" id="KW-0378">Hydrolase</keyword>
<dbReference type="Proteomes" id="UP000698242">
    <property type="component" value="Unassembled WGS sequence"/>
</dbReference>
<dbReference type="EMBL" id="APKE01000029">
    <property type="protein sequence ID" value="KAF0675143.1"/>
    <property type="molecule type" value="Genomic_DNA"/>
</dbReference>
<evidence type="ECO:0000256" key="1">
    <source>
        <dbReference type="ARBA" id="ARBA00004613"/>
    </source>
</evidence>
<dbReference type="PRINTS" id="PR00313">
    <property type="entry name" value="CABNDNGRPT"/>
</dbReference>
<dbReference type="GO" id="GO:0005509">
    <property type="term" value="F:calcium ion binding"/>
    <property type="evidence" value="ECO:0007669"/>
    <property type="project" value="InterPro"/>
</dbReference>
<dbReference type="InterPro" id="IPR001343">
    <property type="entry name" value="Hemolysn_Ca-bd"/>
</dbReference>
<comment type="caution">
    <text evidence="5">The sequence shown here is derived from an EMBL/GenBank/DDBJ whole genome shotgun (WGS) entry which is preliminary data.</text>
</comment>
<dbReference type="PANTHER" id="PTHR38340">
    <property type="entry name" value="S-LAYER PROTEIN"/>
    <property type="match status" value="1"/>
</dbReference>
<name>A0A921NX48_9RHOB</name>
<dbReference type="PROSITE" id="PS00330">
    <property type="entry name" value="HEMOLYSIN_CALCIUM"/>
    <property type="match status" value="4"/>
</dbReference>
<dbReference type="InterPro" id="IPR018511">
    <property type="entry name" value="Hemolysin-typ_Ca-bd_CS"/>
</dbReference>
<comment type="subcellular location">
    <subcellularLocation>
        <location evidence="1">Secreted</location>
    </subcellularLocation>
</comment>
<dbReference type="SUPFAM" id="SSF51294">
    <property type="entry name" value="Hedgehog/intein (Hint) domain"/>
    <property type="match status" value="1"/>
</dbReference>
<gene>
    <name evidence="5" type="ORF">PMES_02511</name>
</gene>
<dbReference type="Gene3D" id="2.170.16.10">
    <property type="entry name" value="Hedgehog/Intein (Hint) domain"/>
    <property type="match status" value="1"/>
</dbReference>
<feature type="region of interest" description="Disordered" evidence="3">
    <location>
        <begin position="496"/>
        <end position="535"/>
    </location>
</feature>
<feature type="compositionally biased region" description="Basic and acidic residues" evidence="3">
    <location>
        <begin position="284"/>
        <end position="293"/>
    </location>
</feature>
<evidence type="ECO:0000313" key="5">
    <source>
        <dbReference type="EMBL" id="KAF0675143.1"/>
    </source>
</evidence>
<dbReference type="InterPro" id="IPR050557">
    <property type="entry name" value="RTX_toxin/Mannuronan_C5-epim"/>
</dbReference>
<dbReference type="AlphaFoldDB" id="A0A921NX48"/>
<dbReference type="PANTHER" id="PTHR38340:SF1">
    <property type="entry name" value="S-LAYER PROTEIN"/>
    <property type="match status" value="1"/>
</dbReference>
<accession>A0A921NX48</accession>
<evidence type="ECO:0000256" key="2">
    <source>
        <dbReference type="ARBA" id="ARBA00022525"/>
    </source>
</evidence>
<dbReference type="SUPFAM" id="SSF51120">
    <property type="entry name" value="beta-Roll"/>
    <property type="match status" value="2"/>
</dbReference>